<feature type="compositionally biased region" description="Polar residues" evidence="11">
    <location>
        <begin position="411"/>
        <end position="428"/>
    </location>
</feature>
<dbReference type="SUPFAM" id="SSF90229">
    <property type="entry name" value="CCCH zinc finger"/>
    <property type="match status" value="2"/>
</dbReference>
<name>A0AA88NK60_TACVA</name>
<dbReference type="FunFam" id="4.10.1000.10:FF:000008">
    <property type="entry name" value="zinc finger CCCH domain-containing protein 3"/>
    <property type="match status" value="1"/>
</dbReference>
<evidence type="ECO:0000256" key="3">
    <source>
        <dbReference type="ARBA" id="ARBA00022771"/>
    </source>
</evidence>
<feature type="region of interest" description="Disordered" evidence="11">
    <location>
        <begin position="584"/>
        <end position="621"/>
    </location>
</feature>
<feature type="region of interest" description="Disordered" evidence="11">
    <location>
        <begin position="259"/>
        <end position="371"/>
    </location>
</feature>
<feature type="domain" description="C3H1-type" evidence="12">
    <location>
        <begin position="674"/>
        <end position="697"/>
    </location>
</feature>
<keyword evidence="2" id="KW-0677">Repeat</keyword>
<feature type="compositionally biased region" description="Low complexity" evidence="11">
    <location>
        <begin position="330"/>
        <end position="349"/>
    </location>
</feature>
<evidence type="ECO:0000256" key="9">
    <source>
        <dbReference type="ARBA" id="ARBA00079564"/>
    </source>
</evidence>
<dbReference type="InterPro" id="IPR000571">
    <property type="entry name" value="Znf_CCCH"/>
</dbReference>
<proteinExistence type="predicted"/>
<evidence type="ECO:0000256" key="5">
    <source>
        <dbReference type="ARBA" id="ARBA00023125"/>
    </source>
</evidence>
<reference evidence="13" key="1">
    <citation type="submission" date="2023-08" db="EMBL/GenBank/DDBJ databases">
        <title>Pelteobagrus vachellii genome.</title>
        <authorList>
            <person name="Liu H."/>
        </authorList>
    </citation>
    <scope>NUCLEOTIDE SEQUENCE</scope>
    <source>
        <strain evidence="13">PRFRI_2022a</strain>
        <tissue evidence="13">Muscle</tissue>
    </source>
</reference>
<dbReference type="Pfam" id="PF00642">
    <property type="entry name" value="zf-CCCH"/>
    <property type="match status" value="1"/>
</dbReference>
<feature type="zinc finger region" description="C3H1-type" evidence="10">
    <location>
        <begin position="698"/>
        <end position="724"/>
    </location>
</feature>
<evidence type="ECO:0000256" key="7">
    <source>
        <dbReference type="ARBA" id="ARBA00064187"/>
    </source>
</evidence>
<feature type="domain" description="C3H1-type" evidence="12">
    <location>
        <begin position="698"/>
        <end position="724"/>
    </location>
</feature>
<keyword evidence="5" id="KW-0238">DNA-binding</keyword>
<feature type="compositionally biased region" description="Polar residues" evidence="11">
    <location>
        <begin position="222"/>
        <end position="244"/>
    </location>
</feature>
<evidence type="ECO:0000256" key="1">
    <source>
        <dbReference type="ARBA" id="ARBA00022723"/>
    </source>
</evidence>
<evidence type="ECO:0000256" key="11">
    <source>
        <dbReference type="SAM" id="MobiDB-lite"/>
    </source>
</evidence>
<feature type="compositionally biased region" description="Polar residues" evidence="11">
    <location>
        <begin position="273"/>
        <end position="299"/>
    </location>
</feature>
<evidence type="ECO:0000256" key="6">
    <source>
        <dbReference type="ARBA" id="ARBA00057285"/>
    </source>
</evidence>
<comment type="subunit">
    <text evidence="7">Interacts with SMAD1, SMAD3, SMAD4, CPSF2 and CPSF3.</text>
</comment>
<sequence length="861" mass="95192">MAEREALEREIKTLENLIKDHKRVHGDTPSSSSQWFSKKHDLGRGRGHNPYYTSSFSHQSQPYGPHTSSQWKKKYSLNNKTTRSLTQLSEENLNKTGQVKGLAPDACAVSGVNKVLHEGTSKVSTVPSCVVMRQESSQGSNKIPSDSGVMPVLKPTQTNIESSADLAESALLQCGLHIGPNGKVRHNVSLNIKCSASSIFPSSEESSAFNTKPHEKSYLTSTVSSNQTALKTVKDSQTPTSSIPTAKIGLQAESAPKVQSALSPHKKSRFTWVKNQGTKTSQTKSDIQHFSKSSDSVPTASPVVAKQTQTSSKKHHCKLSFSPGTRKTSKYSWVSSSSSPKEAAKSALANPSHKLLPKAPNNPRKSHESLDSRYHWKAVAASSTVSAHVSKPRSSRKFSVYRWTAQKDETNSASRVQHSHSTPLSSSGFKLRSRTKIIRPYSNSPASQRRTSVGVETVRSRYSLRRGTQAHVKSLSGVRRGQSRVLRLSPSSFSTAPWSSRTDPFSLLVQNPASQRVIKTRYKIDTRRTHLQHHNPALSYRVKRVQSARFLLQSRLRAPPDRQWRGRNIRWIGGALYRVSANKLSRTHSPDTSSNRSGRLFSPQEVPYGSSSTYRTSNTRHVASRAVQKSLTIIRQAQQKKQQAKNYCMYYNRFGKCNRGSACPYIHDPEKVAVCTRFLRGTCKQTDGTCQFSHKVSKEKMPVCSYFLKGICNNSSCPYSHVYVSRKAAVCQDFIRGYCPQGEKCKKKHTLVCPDFSRTGVCPQGAKCKLQHRQRVKCAESRQSSGHGKKAHSRESTKSPRPEPEATPSEEGTPKSNPAKLPSFISLSSSPETPESGVSPLCPPGPGAEGTGKKLHIKPRF</sequence>
<dbReference type="PROSITE" id="PS50103">
    <property type="entry name" value="ZF_C3H1"/>
    <property type="match status" value="5"/>
</dbReference>
<dbReference type="FunFam" id="4.10.1000.10:FF:000022">
    <property type="entry name" value="Zinc finger CCCH domain-containing protein 7"/>
    <property type="match status" value="1"/>
</dbReference>
<accession>A0AA88NK60</accession>
<evidence type="ECO:0000313" key="14">
    <source>
        <dbReference type="Proteomes" id="UP001187315"/>
    </source>
</evidence>
<feature type="region of interest" description="Disordered" evidence="11">
    <location>
        <begin position="20"/>
        <end position="75"/>
    </location>
</feature>
<dbReference type="InterPro" id="IPR036855">
    <property type="entry name" value="Znf_CCCH_sf"/>
</dbReference>
<organism evidence="13 14">
    <name type="scientific">Tachysurus vachellii</name>
    <name type="common">Darkbarbel catfish</name>
    <name type="synonym">Pelteobagrus vachellii</name>
    <dbReference type="NCBI Taxonomy" id="175792"/>
    <lineage>
        <taxon>Eukaryota</taxon>
        <taxon>Metazoa</taxon>
        <taxon>Chordata</taxon>
        <taxon>Craniata</taxon>
        <taxon>Vertebrata</taxon>
        <taxon>Euteleostomi</taxon>
        <taxon>Actinopterygii</taxon>
        <taxon>Neopterygii</taxon>
        <taxon>Teleostei</taxon>
        <taxon>Ostariophysi</taxon>
        <taxon>Siluriformes</taxon>
        <taxon>Bagridae</taxon>
        <taxon>Tachysurus</taxon>
    </lineage>
</organism>
<evidence type="ECO:0000256" key="4">
    <source>
        <dbReference type="ARBA" id="ARBA00022833"/>
    </source>
</evidence>
<evidence type="ECO:0000256" key="10">
    <source>
        <dbReference type="PROSITE-ProRule" id="PRU00723"/>
    </source>
</evidence>
<feature type="domain" description="C3H1-type" evidence="12">
    <location>
        <begin position="642"/>
        <end position="670"/>
    </location>
</feature>
<dbReference type="Gene3D" id="4.10.1000.10">
    <property type="entry name" value="Zinc finger, CCCH-type"/>
    <property type="match status" value="2"/>
</dbReference>
<feature type="zinc finger region" description="C3H1-type" evidence="10">
    <location>
        <begin position="725"/>
        <end position="752"/>
    </location>
</feature>
<protein>
    <recommendedName>
        <fullName evidence="8">Zinc finger CCCH domain-containing protein 3</fullName>
    </recommendedName>
    <alternativeName>
        <fullName evidence="9">Smad-interacting CPSF-like factor</fullName>
    </alternativeName>
</protein>
<feature type="region of interest" description="Disordered" evidence="11">
    <location>
        <begin position="409"/>
        <end position="429"/>
    </location>
</feature>
<feature type="compositionally biased region" description="Basic and acidic residues" evidence="11">
    <location>
        <begin position="793"/>
        <end position="804"/>
    </location>
</feature>
<dbReference type="GO" id="GO:0008270">
    <property type="term" value="F:zinc ion binding"/>
    <property type="evidence" value="ECO:0007669"/>
    <property type="project" value="UniProtKB-KW"/>
</dbReference>
<feature type="region of interest" description="Disordered" evidence="11">
    <location>
        <begin position="779"/>
        <end position="861"/>
    </location>
</feature>
<dbReference type="GO" id="GO:0005634">
    <property type="term" value="C:nucleus"/>
    <property type="evidence" value="ECO:0007669"/>
    <property type="project" value="UniProtKB-ARBA"/>
</dbReference>
<comment type="function">
    <text evidence="6">Required for the export of polyadenylated mRNAs from the nucleus. Enhances ACVR1B-induced SMAD-dependent transcription. Binds to single-stranded DNA but not to double-stranded DNA in vitro. Involved in RNA cleavage.</text>
</comment>
<dbReference type="EMBL" id="JAVHJS010000005">
    <property type="protein sequence ID" value="KAK2858170.1"/>
    <property type="molecule type" value="Genomic_DNA"/>
</dbReference>
<feature type="compositionally biased region" description="Polar residues" evidence="11">
    <location>
        <begin position="609"/>
        <end position="621"/>
    </location>
</feature>
<feature type="domain" description="C3H1-type" evidence="12">
    <location>
        <begin position="725"/>
        <end position="752"/>
    </location>
</feature>
<comment type="caution">
    <text evidence="13">The sequence shown here is derived from an EMBL/GenBank/DDBJ whole genome shotgun (WGS) entry which is preliminary data.</text>
</comment>
<dbReference type="SMART" id="SM00356">
    <property type="entry name" value="ZnF_C3H1"/>
    <property type="match status" value="5"/>
</dbReference>
<keyword evidence="1 10" id="KW-0479">Metal-binding</keyword>
<feature type="region of interest" description="Disordered" evidence="11">
    <location>
        <begin position="222"/>
        <end position="246"/>
    </location>
</feature>
<evidence type="ECO:0000313" key="13">
    <source>
        <dbReference type="EMBL" id="KAK2858170.1"/>
    </source>
</evidence>
<keyword evidence="3 10" id="KW-0863">Zinc-finger</keyword>
<evidence type="ECO:0000259" key="12">
    <source>
        <dbReference type="PROSITE" id="PS50103"/>
    </source>
</evidence>
<dbReference type="GO" id="GO:0003677">
    <property type="term" value="F:DNA binding"/>
    <property type="evidence" value="ECO:0007669"/>
    <property type="project" value="UniProtKB-KW"/>
</dbReference>
<keyword evidence="4 10" id="KW-0862">Zinc</keyword>
<gene>
    <name evidence="13" type="ORF">Q7C36_006089</name>
</gene>
<feature type="domain" description="C3H1-type" evidence="12">
    <location>
        <begin position="753"/>
        <end position="775"/>
    </location>
</feature>
<dbReference type="PANTHER" id="PTHR46156">
    <property type="entry name" value="CCCH ZINGC FINGER"/>
    <property type="match status" value="1"/>
</dbReference>
<evidence type="ECO:0000256" key="8">
    <source>
        <dbReference type="ARBA" id="ARBA00071600"/>
    </source>
</evidence>
<dbReference type="Proteomes" id="UP001187315">
    <property type="component" value="Unassembled WGS sequence"/>
</dbReference>
<feature type="zinc finger region" description="C3H1-type" evidence="10">
    <location>
        <begin position="674"/>
        <end position="697"/>
    </location>
</feature>
<feature type="zinc finger region" description="C3H1-type" evidence="10">
    <location>
        <begin position="753"/>
        <end position="775"/>
    </location>
</feature>
<feature type="zinc finger region" description="C3H1-type" evidence="10">
    <location>
        <begin position="642"/>
        <end position="670"/>
    </location>
</feature>
<keyword evidence="14" id="KW-1185">Reference proteome</keyword>
<evidence type="ECO:0000256" key="2">
    <source>
        <dbReference type="ARBA" id="ARBA00022737"/>
    </source>
</evidence>
<dbReference type="PANTHER" id="PTHR46156:SF1">
    <property type="entry name" value="ZINC FINGER CCCH DOMAIN-CONTAINING PROTEIN 3"/>
    <property type="match status" value="1"/>
</dbReference>
<feature type="compositionally biased region" description="Polar residues" evidence="11">
    <location>
        <begin position="51"/>
        <end position="75"/>
    </location>
</feature>
<dbReference type="AlphaFoldDB" id="A0AA88NK60"/>